<feature type="transmembrane region" description="Helical" evidence="1">
    <location>
        <begin position="82"/>
        <end position="98"/>
    </location>
</feature>
<name>A0A848KD42_9NOCA</name>
<reference evidence="2 3" key="2">
    <citation type="submission" date="2020-06" db="EMBL/GenBank/DDBJ databases">
        <title>Antribacter stalactiti gen. nov., sp. nov., a new member of the family Nacardiaceae isolated from a cave.</title>
        <authorList>
            <person name="Kim I.S."/>
        </authorList>
    </citation>
    <scope>NUCLEOTIDE SEQUENCE [LARGE SCALE GENOMIC DNA]</scope>
    <source>
        <strain evidence="2 3">YC2-7</strain>
    </source>
</reference>
<feature type="transmembrane region" description="Helical" evidence="1">
    <location>
        <begin position="29"/>
        <end position="52"/>
    </location>
</feature>
<feature type="transmembrane region" description="Helical" evidence="1">
    <location>
        <begin position="6"/>
        <end position="22"/>
    </location>
</feature>
<evidence type="ECO:0000256" key="1">
    <source>
        <dbReference type="SAM" id="Phobius"/>
    </source>
</evidence>
<reference evidence="2 3" key="1">
    <citation type="submission" date="2019-05" db="EMBL/GenBank/DDBJ databases">
        <authorList>
            <person name="Lee S.D."/>
        </authorList>
    </citation>
    <scope>NUCLEOTIDE SEQUENCE [LARGE SCALE GENOMIC DNA]</scope>
    <source>
        <strain evidence="2 3">YC2-7</strain>
    </source>
</reference>
<evidence type="ECO:0000313" key="2">
    <source>
        <dbReference type="EMBL" id="NMN95084.1"/>
    </source>
</evidence>
<sequence length="305" mass="32666">MRWPIGAALVITFAVTIGLIAVRPDPLPVGIAVMMALAGPLCCALVFCVLPIPPTSAAQLWPLGTGTATATYMCVRGRTGAAWINVLAMIAVTAIWSASTGQGFLHGVGISVINLGPLLMATFFAYTIRPAARAIFDLREESTRRIATEAAATAALVERDEQMQQLDQLVRPILSTIANPEQLDSTTKLECALLEAHLRDKLRAPALDQPSVAAAARQARQRGVEVVMVDDHGLDDDDDEIGPRLFSLVSTELGRAEAGTVTIRILPPHRQLLATILAYDPATGIRRLEIDHNVAPTFPVTQQIS</sequence>
<protein>
    <recommendedName>
        <fullName evidence="4">Histidine kinase</fullName>
    </recommendedName>
</protein>
<evidence type="ECO:0008006" key="4">
    <source>
        <dbReference type="Google" id="ProtNLM"/>
    </source>
</evidence>
<keyword evidence="1" id="KW-1133">Transmembrane helix</keyword>
<keyword evidence="1" id="KW-0812">Transmembrane</keyword>
<comment type="caution">
    <text evidence="2">The sequence shown here is derived from an EMBL/GenBank/DDBJ whole genome shotgun (WGS) entry which is preliminary data.</text>
</comment>
<keyword evidence="1" id="KW-0472">Membrane</keyword>
<dbReference type="Proteomes" id="UP000535543">
    <property type="component" value="Unassembled WGS sequence"/>
</dbReference>
<gene>
    <name evidence="2" type="ORF">FGL95_08555</name>
</gene>
<feature type="transmembrane region" description="Helical" evidence="1">
    <location>
        <begin position="104"/>
        <end position="126"/>
    </location>
</feature>
<proteinExistence type="predicted"/>
<evidence type="ECO:0000313" key="3">
    <source>
        <dbReference type="Proteomes" id="UP000535543"/>
    </source>
</evidence>
<organism evidence="2 3">
    <name type="scientific">Antrihabitans stalactiti</name>
    <dbReference type="NCBI Taxonomy" id="2584121"/>
    <lineage>
        <taxon>Bacteria</taxon>
        <taxon>Bacillati</taxon>
        <taxon>Actinomycetota</taxon>
        <taxon>Actinomycetes</taxon>
        <taxon>Mycobacteriales</taxon>
        <taxon>Nocardiaceae</taxon>
        <taxon>Antrihabitans</taxon>
    </lineage>
</organism>
<dbReference type="AlphaFoldDB" id="A0A848KD42"/>
<dbReference type="EMBL" id="VCQU01000002">
    <property type="protein sequence ID" value="NMN95084.1"/>
    <property type="molecule type" value="Genomic_DNA"/>
</dbReference>
<keyword evidence="3" id="KW-1185">Reference proteome</keyword>
<accession>A0A848KD42</accession>
<dbReference type="RefSeq" id="WP_169585783.1">
    <property type="nucleotide sequence ID" value="NZ_VCQU01000002.1"/>
</dbReference>